<dbReference type="Proteomes" id="UP001472677">
    <property type="component" value="Unassembled WGS sequence"/>
</dbReference>
<organism evidence="1 2">
    <name type="scientific">Hibiscus sabdariffa</name>
    <name type="common">roselle</name>
    <dbReference type="NCBI Taxonomy" id="183260"/>
    <lineage>
        <taxon>Eukaryota</taxon>
        <taxon>Viridiplantae</taxon>
        <taxon>Streptophyta</taxon>
        <taxon>Embryophyta</taxon>
        <taxon>Tracheophyta</taxon>
        <taxon>Spermatophyta</taxon>
        <taxon>Magnoliopsida</taxon>
        <taxon>eudicotyledons</taxon>
        <taxon>Gunneridae</taxon>
        <taxon>Pentapetalae</taxon>
        <taxon>rosids</taxon>
        <taxon>malvids</taxon>
        <taxon>Malvales</taxon>
        <taxon>Malvaceae</taxon>
        <taxon>Malvoideae</taxon>
        <taxon>Hibiscus</taxon>
    </lineage>
</organism>
<keyword evidence="2" id="KW-1185">Reference proteome</keyword>
<proteinExistence type="predicted"/>
<dbReference type="InterPro" id="IPR035979">
    <property type="entry name" value="RBD_domain_sf"/>
</dbReference>
<dbReference type="EMBL" id="JBBPBM010000238">
    <property type="protein sequence ID" value="KAK8499304.1"/>
    <property type="molecule type" value="Genomic_DNA"/>
</dbReference>
<dbReference type="SUPFAM" id="SSF54928">
    <property type="entry name" value="RNA-binding domain, RBD"/>
    <property type="match status" value="1"/>
</dbReference>
<accession>A0ABR2AYW9</accession>
<reference evidence="1 2" key="1">
    <citation type="journal article" date="2024" name="G3 (Bethesda)">
        <title>Genome assembly of Hibiscus sabdariffa L. provides insights into metabolisms of medicinal natural products.</title>
        <authorList>
            <person name="Kim T."/>
        </authorList>
    </citation>
    <scope>NUCLEOTIDE SEQUENCE [LARGE SCALE GENOMIC DNA]</scope>
    <source>
        <strain evidence="1">TK-2024</strain>
        <tissue evidence="1">Old leaves</tissue>
    </source>
</reference>
<protein>
    <recommendedName>
        <fullName evidence="3">RRM domain-containing protein</fullName>
    </recommendedName>
</protein>
<name>A0ABR2AYW9_9ROSI</name>
<dbReference type="InterPro" id="IPR012677">
    <property type="entry name" value="Nucleotide-bd_a/b_plait_sf"/>
</dbReference>
<gene>
    <name evidence="1" type="ORF">V6N12_072858</name>
</gene>
<evidence type="ECO:0008006" key="3">
    <source>
        <dbReference type="Google" id="ProtNLM"/>
    </source>
</evidence>
<evidence type="ECO:0000313" key="1">
    <source>
        <dbReference type="EMBL" id="KAK8499304.1"/>
    </source>
</evidence>
<comment type="caution">
    <text evidence="1">The sequence shown here is derived from an EMBL/GenBank/DDBJ whole genome shotgun (WGS) entry which is preliminary data.</text>
</comment>
<evidence type="ECO:0000313" key="2">
    <source>
        <dbReference type="Proteomes" id="UP001472677"/>
    </source>
</evidence>
<dbReference type="Gene3D" id="3.30.70.330">
    <property type="match status" value="1"/>
</dbReference>
<sequence length="199" mass="21992">MYIARRKSRGGKRFGFVRMINLEEADRVTQRLNGATLYGSRLVVKIARDKQGRSWKRNPTGKSHSTEYKKTGIGMEDEAVVQKDEKLTAFHGNGDEELIKKASTLDLDEKVADGNYVGIQRVISVEKAGQVITKADGSDNGLIGVSSNRSGPENVKLIGVEILDLDYLCVDSLSCLKLVVWLREQASGALLRFFVGCEL</sequence>